<evidence type="ECO:0000313" key="2">
    <source>
        <dbReference type="Proteomes" id="UP000268658"/>
    </source>
</evidence>
<dbReference type="NCBIfam" id="TIGR00738">
    <property type="entry name" value="rrf2_super"/>
    <property type="match status" value="1"/>
</dbReference>
<dbReference type="GO" id="GO:0005829">
    <property type="term" value="C:cytosol"/>
    <property type="evidence" value="ECO:0007669"/>
    <property type="project" value="TreeGrafter"/>
</dbReference>
<dbReference type="RefSeq" id="WP_126414607.1">
    <property type="nucleotide sequence ID" value="NZ_JASPER010000031.1"/>
</dbReference>
<dbReference type="Proteomes" id="UP000268658">
    <property type="component" value="Chromosome"/>
</dbReference>
<dbReference type="EMBL" id="LR134477">
    <property type="protein sequence ID" value="VEI17482.1"/>
    <property type="molecule type" value="Genomic_DNA"/>
</dbReference>
<dbReference type="InterPro" id="IPR036388">
    <property type="entry name" value="WH-like_DNA-bd_sf"/>
</dbReference>
<protein>
    <submittedName>
        <fullName evidence="1">HTH-type transcriptional repressor NsrR</fullName>
    </submittedName>
</protein>
<evidence type="ECO:0000313" key="1">
    <source>
        <dbReference type="EMBL" id="VEI17482.1"/>
    </source>
</evidence>
<dbReference type="InterPro" id="IPR000944">
    <property type="entry name" value="Tscrpt_reg_Rrf2"/>
</dbReference>
<dbReference type="PANTHER" id="PTHR33221">
    <property type="entry name" value="WINGED HELIX-TURN-HELIX TRANSCRIPTIONAL REGULATOR, RRF2 FAMILY"/>
    <property type="match status" value="1"/>
</dbReference>
<name>A0A3S4Z9P7_ACTVI</name>
<dbReference type="OrthoDB" id="9808360at2"/>
<dbReference type="InterPro" id="IPR030489">
    <property type="entry name" value="TR_Rrf2-type_CS"/>
</dbReference>
<gene>
    <name evidence="1" type="primary">nsrR</name>
    <name evidence="1" type="ORF">NCTC10951_02217</name>
</gene>
<dbReference type="PROSITE" id="PS51197">
    <property type="entry name" value="HTH_RRF2_2"/>
    <property type="match status" value="1"/>
</dbReference>
<dbReference type="PANTHER" id="PTHR33221:SF9">
    <property type="entry name" value="RRF2 FAMILY PROTEIN"/>
    <property type="match status" value="1"/>
</dbReference>
<dbReference type="GO" id="GO:0003700">
    <property type="term" value="F:DNA-binding transcription factor activity"/>
    <property type="evidence" value="ECO:0007669"/>
    <property type="project" value="TreeGrafter"/>
</dbReference>
<proteinExistence type="predicted"/>
<dbReference type="KEGG" id="avc:NCTC10951_02217"/>
<dbReference type="Pfam" id="PF02082">
    <property type="entry name" value="Rrf2"/>
    <property type="match status" value="1"/>
</dbReference>
<dbReference type="AlphaFoldDB" id="A0A3S4Z9P7"/>
<dbReference type="Gene3D" id="1.10.10.10">
    <property type="entry name" value="Winged helix-like DNA-binding domain superfamily/Winged helix DNA-binding domain"/>
    <property type="match status" value="1"/>
</dbReference>
<dbReference type="PROSITE" id="PS01332">
    <property type="entry name" value="HTH_RRF2_1"/>
    <property type="match status" value="1"/>
</dbReference>
<accession>A0A3S4Z9P7</accession>
<sequence length="156" mass="16647">MKMNRSTEQAVFVVLMLALQEGRRPVASSTLASILGVSDSYLKKVLRTLVVAGLVEASPGREGGFTLARPVEELTFGDVFTVMESIEAPATTPELARSIFPPSAHLDRSIALVESTMAHASEAFVQALSDLPLTSLLDKGAYEEGSVDWTHRSGAA</sequence>
<organism evidence="1 2">
    <name type="scientific">Actinomyces viscosus</name>
    <dbReference type="NCBI Taxonomy" id="1656"/>
    <lineage>
        <taxon>Bacteria</taxon>
        <taxon>Bacillati</taxon>
        <taxon>Actinomycetota</taxon>
        <taxon>Actinomycetes</taxon>
        <taxon>Actinomycetales</taxon>
        <taxon>Actinomycetaceae</taxon>
        <taxon>Actinomyces</taxon>
    </lineage>
</organism>
<dbReference type="InterPro" id="IPR036390">
    <property type="entry name" value="WH_DNA-bd_sf"/>
</dbReference>
<dbReference type="SUPFAM" id="SSF46785">
    <property type="entry name" value="Winged helix' DNA-binding domain"/>
    <property type="match status" value="1"/>
</dbReference>
<reference evidence="1 2" key="1">
    <citation type="submission" date="2018-12" db="EMBL/GenBank/DDBJ databases">
        <authorList>
            <consortium name="Pathogen Informatics"/>
        </authorList>
    </citation>
    <scope>NUCLEOTIDE SEQUENCE [LARGE SCALE GENOMIC DNA]</scope>
    <source>
        <strain evidence="1 2">NCTC10951</strain>
    </source>
</reference>